<organism evidence="1 2">
    <name type="scientific">Rhizophagus clarus</name>
    <dbReference type="NCBI Taxonomy" id="94130"/>
    <lineage>
        <taxon>Eukaryota</taxon>
        <taxon>Fungi</taxon>
        <taxon>Fungi incertae sedis</taxon>
        <taxon>Mucoromycota</taxon>
        <taxon>Glomeromycotina</taxon>
        <taxon>Glomeromycetes</taxon>
        <taxon>Glomerales</taxon>
        <taxon>Glomeraceae</taxon>
        <taxon>Rhizophagus</taxon>
    </lineage>
</organism>
<sequence length="164" mass="19289">MGTLDEFPVHTPTLHDERFYNELSDEFWLTERKPLGEGGWIVGDMNIESAGAITPDPPTIDPTTVNTAINITVDKYAHFPNILPELEVKEIFGEIEYFIMHRYNELERIFAYVRKIDKYEEDNYGLIYFNKFGGFQFIEVIGIDRCVGFFKIENLYYILDRERI</sequence>
<proteinExistence type="predicted"/>
<dbReference type="Proteomes" id="UP000247702">
    <property type="component" value="Unassembled WGS sequence"/>
</dbReference>
<dbReference type="EMBL" id="BEXD01001630">
    <property type="protein sequence ID" value="GBB95040.1"/>
    <property type="molecule type" value="Genomic_DNA"/>
</dbReference>
<protein>
    <submittedName>
        <fullName evidence="1">Uncharacterized protein</fullName>
    </submittedName>
</protein>
<evidence type="ECO:0000313" key="2">
    <source>
        <dbReference type="Proteomes" id="UP000247702"/>
    </source>
</evidence>
<name>A0A2Z6QY99_9GLOM</name>
<comment type="caution">
    <text evidence="1">The sequence shown here is derived from an EMBL/GenBank/DDBJ whole genome shotgun (WGS) entry which is preliminary data.</text>
</comment>
<dbReference type="AlphaFoldDB" id="A0A2Z6QY99"/>
<accession>A0A2Z6QY99</accession>
<evidence type="ECO:0000313" key="1">
    <source>
        <dbReference type="EMBL" id="GBB95040.1"/>
    </source>
</evidence>
<gene>
    <name evidence="1" type="ORF">RclHR1_24650002</name>
</gene>
<reference evidence="1 2" key="1">
    <citation type="submission" date="2017-11" db="EMBL/GenBank/DDBJ databases">
        <title>The genome of Rhizophagus clarus HR1 reveals common genetic basis of auxotrophy among arbuscular mycorrhizal fungi.</title>
        <authorList>
            <person name="Kobayashi Y."/>
        </authorList>
    </citation>
    <scope>NUCLEOTIDE SEQUENCE [LARGE SCALE GENOMIC DNA]</scope>
    <source>
        <strain evidence="1 2">HR1</strain>
    </source>
</reference>
<keyword evidence="2" id="KW-1185">Reference proteome</keyword>